<accession>A0A2G8KC76</accession>
<dbReference type="InterPro" id="IPR017766">
    <property type="entry name" value="Sphingomyelinase/PLipase_C"/>
</dbReference>
<feature type="compositionally biased region" description="Low complexity" evidence="4">
    <location>
        <begin position="1151"/>
        <end position="1173"/>
    </location>
</feature>
<evidence type="ECO:0000256" key="3">
    <source>
        <dbReference type="ARBA" id="ARBA00049371"/>
    </source>
</evidence>
<evidence type="ECO:0000256" key="2">
    <source>
        <dbReference type="ARBA" id="ARBA00022801"/>
    </source>
</evidence>
<dbReference type="PANTHER" id="PTHR16320">
    <property type="entry name" value="SPHINGOMYELINASE FAMILY MEMBER"/>
    <property type="match status" value="1"/>
</dbReference>
<name>A0A2G8KC76_STIJA</name>
<proteinExistence type="predicted"/>
<feature type="region of interest" description="Disordered" evidence="4">
    <location>
        <begin position="1139"/>
        <end position="1175"/>
    </location>
</feature>
<reference evidence="6 7" key="1">
    <citation type="journal article" date="2017" name="PLoS Biol.">
        <title>The sea cucumber genome provides insights into morphological evolution and visceral regeneration.</title>
        <authorList>
            <person name="Zhang X."/>
            <person name="Sun L."/>
            <person name="Yuan J."/>
            <person name="Sun Y."/>
            <person name="Gao Y."/>
            <person name="Zhang L."/>
            <person name="Li S."/>
            <person name="Dai H."/>
            <person name="Hamel J.F."/>
            <person name="Liu C."/>
            <person name="Yu Y."/>
            <person name="Liu S."/>
            <person name="Lin W."/>
            <person name="Guo K."/>
            <person name="Jin S."/>
            <person name="Xu P."/>
            <person name="Storey K.B."/>
            <person name="Huan P."/>
            <person name="Zhang T."/>
            <person name="Zhou Y."/>
            <person name="Zhang J."/>
            <person name="Lin C."/>
            <person name="Li X."/>
            <person name="Xing L."/>
            <person name="Huo D."/>
            <person name="Sun M."/>
            <person name="Wang L."/>
            <person name="Mercier A."/>
            <person name="Li F."/>
            <person name="Yang H."/>
            <person name="Xiang J."/>
        </authorList>
    </citation>
    <scope>NUCLEOTIDE SEQUENCE [LARGE SCALE GENOMIC DNA]</scope>
    <source>
        <strain evidence="6">Shaxun</strain>
        <tissue evidence="6">Muscle</tissue>
    </source>
</reference>
<feature type="signal peptide" evidence="5">
    <location>
        <begin position="1"/>
        <end position="21"/>
    </location>
</feature>
<keyword evidence="2" id="KW-0378">Hydrolase</keyword>
<gene>
    <name evidence="6" type="ORF">BSL78_17541</name>
</gene>
<evidence type="ECO:0000313" key="6">
    <source>
        <dbReference type="EMBL" id="PIK45606.1"/>
    </source>
</evidence>
<keyword evidence="5" id="KW-0732">Signal</keyword>
<organism evidence="6 7">
    <name type="scientific">Stichopus japonicus</name>
    <name type="common">Sea cucumber</name>
    <dbReference type="NCBI Taxonomy" id="307972"/>
    <lineage>
        <taxon>Eukaryota</taxon>
        <taxon>Metazoa</taxon>
        <taxon>Echinodermata</taxon>
        <taxon>Eleutherozoa</taxon>
        <taxon>Echinozoa</taxon>
        <taxon>Holothuroidea</taxon>
        <taxon>Aspidochirotacea</taxon>
        <taxon>Aspidochirotida</taxon>
        <taxon>Stichopodidae</taxon>
        <taxon>Apostichopus</taxon>
    </lineage>
</organism>
<keyword evidence="7" id="KW-1185">Reference proteome</keyword>
<dbReference type="GO" id="GO:0005576">
    <property type="term" value="C:extracellular region"/>
    <property type="evidence" value="ECO:0007669"/>
    <property type="project" value="InterPro"/>
</dbReference>
<feature type="chain" id="PRO_5013560338" description="sphingomyelin phosphodiesterase" evidence="5">
    <location>
        <begin position="22"/>
        <end position="1810"/>
    </location>
</feature>
<dbReference type="InterPro" id="IPR036691">
    <property type="entry name" value="Endo/exonu/phosph_ase_sf"/>
</dbReference>
<dbReference type="Gene3D" id="3.60.10.10">
    <property type="entry name" value="Endonuclease/exonuclease/phosphatase"/>
    <property type="match status" value="6"/>
</dbReference>
<dbReference type="PANTHER" id="PTHR16320:SF23">
    <property type="entry name" value="SPHINGOMYELINASE C 1"/>
    <property type="match status" value="1"/>
</dbReference>
<dbReference type="GO" id="GO:0004767">
    <property type="term" value="F:sphingomyelin phosphodiesterase activity"/>
    <property type="evidence" value="ECO:0007669"/>
    <property type="project" value="UniProtKB-EC"/>
</dbReference>
<dbReference type="CDD" id="cd09078">
    <property type="entry name" value="nSMase"/>
    <property type="match status" value="3"/>
</dbReference>
<protein>
    <recommendedName>
        <fullName evidence="1">sphingomyelin phosphodiesterase</fullName>
        <ecNumber evidence="1">3.1.4.12</ecNumber>
    </recommendedName>
</protein>
<dbReference type="SUPFAM" id="SSF56219">
    <property type="entry name" value="DNase I-like"/>
    <property type="match status" value="5"/>
</dbReference>
<evidence type="ECO:0000313" key="7">
    <source>
        <dbReference type="Proteomes" id="UP000230750"/>
    </source>
</evidence>
<feature type="region of interest" description="Disordered" evidence="4">
    <location>
        <begin position="1573"/>
        <end position="1607"/>
    </location>
</feature>
<dbReference type="EMBL" id="MRZV01000702">
    <property type="protein sequence ID" value="PIK45606.1"/>
    <property type="molecule type" value="Genomic_DNA"/>
</dbReference>
<dbReference type="EC" id="3.1.4.12" evidence="1"/>
<comment type="caution">
    <text evidence="6">The sequence shown here is derived from an EMBL/GenBank/DDBJ whole genome shotgun (WGS) entry which is preliminary data.</text>
</comment>
<dbReference type="OrthoDB" id="40902at2759"/>
<evidence type="ECO:0000256" key="1">
    <source>
        <dbReference type="ARBA" id="ARBA00012369"/>
    </source>
</evidence>
<evidence type="ECO:0000256" key="4">
    <source>
        <dbReference type="SAM" id="MobiDB-lite"/>
    </source>
</evidence>
<dbReference type="STRING" id="307972.A0A2G8KC76"/>
<dbReference type="Proteomes" id="UP000230750">
    <property type="component" value="Unassembled WGS sequence"/>
</dbReference>
<dbReference type="InterPro" id="IPR038772">
    <property type="entry name" value="Sph/SMPD2-like"/>
</dbReference>
<comment type="catalytic activity">
    <reaction evidence="3">
        <text>N-(hexadecanoyl)-sphing-4-enine-1-phosphocholine + H2O = N-hexadecanoylsphing-4-enine + phosphocholine + H(+)</text>
        <dbReference type="Rhea" id="RHEA:45644"/>
        <dbReference type="ChEBI" id="CHEBI:15377"/>
        <dbReference type="ChEBI" id="CHEBI:15378"/>
        <dbReference type="ChEBI" id="CHEBI:72959"/>
        <dbReference type="ChEBI" id="CHEBI:78646"/>
        <dbReference type="ChEBI" id="CHEBI:295975"/>
    </reaction>
    <physiologicalReaction direction="left-to-right" evidence="3">
        <dbReference type="Rhea" id="RHEA:45645"/>
    </physiologicalReaction>
</comment>
<evidence type="ECO:0000256" key="5">
    <source>
        <dbReference type="SAM" id="SignalP"/>
    </source>
</evidence>
<feature type="compositionally biased region" description="Polar residues" evidence="4">
    <location>
        <begin position="1139"/>
        <end position="1150"/>
    </location>
</feature>
<sequence length="1810" mass="203861">MAELLKWFAIFFICGISHTYAENCTYDGEAPFVWIDDAPDCFADESYCQQFGLEYVCQEPSQNASCANGTRVLCSFPTPPTALQDTPSTMLKVIAYNVWELRYLYWQSGQRERTCRIVPEILRLHPDVDVIVFNEAFMGGCFASALDDPSLTLRDILEFYGFTEYTMTVGNVPTKAKPENGGVFIASKWPITRSRRHVYEYSERTTADSLSQKGRCTHAWRKALEWRRGHLRGDLNADQINRPEHAEEVIGELNAIVPPIVGEYQSSYNRGINDIFLDIPSDGSWLDYALYSTEHLIPARSSLQVVRPRSQRPFRVCLNAIPPGHSYPESPRCLRSKEITDLADHFAVMGTFDFGDVMWTTTQAPACYVPSGVPSVWLDDAPDCIADADHCARFGLDFVCSETFVDPDPPFNNSCVNGTKALCSFPPIPKSLQLTPATHFKVLAYNIWELRYLYYETGQRERTCRIIPEVFRLHPDLDAIIFNEVWMGGCIAGWNFTINGDLMMYREILTNYGFKYFTATLGNPPSLRTFENGGVFIASKWPILEEKQTIYNSTVTLSADTLSQKGAMYAKIQKTVDNIRRVYHVFGTHLQATGRLNADNVRRDQARQMHELMLSLNLPSTEPVIYGGDLNARLGSRLADDIFEILNASQPQKVGELDYTSDKTINDLFAGDGRTGQSWIDYTLYSNAYLLPTNATTQVVRPRAQEPFEACIDDVKVSPGPVYPERRYCRKPKNVTDLADHFAVLGTFDYIYDNCPAEKPVLSVWVDDAVGCIADSSYCDLFGLDYICTADIVDPSPVNLCKIGRKALCSFPPRTTPLFDTPANELKVASYNIWDLRYLYYECGQRQRTCRMLPEVFKQQPDLDVIIFNEAMMGGCFGGFNVSDTRSIMSFREILREQYGFRYSTRTIGTPYTLRKPENGGIFISSKWPIIEADAKAYENSIRSSADSFSNKGVVYAKIRKSDGSMSHIYHIFGTHLQAGGGQEGDVVRQQQAGEIHEFMKQKNIPLNEAVMYVGDLNSGWFEEDGPIILGILEATQPEVINMNYTTDQSINDLIDKPHKTPRWIDYAVYSSVHRQPNNATTEGFRPRSDEYFELCINDVAIANGPIYPWSQRCKNPRNATDLSNHYAVMSKFVFGPESTVTPSSEQTLGTDSTSPTTPQTSVSTTTKSRVTTEAPVQCSTDVENINEPTVWVDDDPNCRADALHCARFGLNFVCQDEIKNPHPNATCQEGFKALCSYPPIPKPLVTTPVTSFKLLAYNVWELRYLYYQTGQRERTCRILPDLFRQNPDLDVIIFNEAFMGGCLGGFNISISRDFLRFRDILDYYGFTYHTQTIGNPPTVRKFENGGVFISSKWPILEAENVIYEATVPLTSDDLSQKGAAYVKILKSVGVENRVYHVLGTHLQATGRPTANDVRLQQAIEMHDLMLSRNIPMNEPVLYGGDLNADRFSELAADIFEALEAENPTIVGELGYTSDKTINDIFAGDGRTSQKWIDYVLYSTEHLQPMNASTQVVRPRGSTPFEICLDEFKVALRPVYPENDRCRKSKFVTDLADHFAVMSTFDFDGSVWVSPTTGVHSTTSPSTPSTTPLPTSSLSSSPITSSVPTTTVTTPQFTTKLSTECPNQFDELSVWVDDAPDCHADASYCDRYGLLYLCEDEFKDRTENATCPEGTRVRCAFPPPTVEPIVSPVTTLKVIAYNVWELRYVLFQLAQRERTCRVVPQLISMHPDLDVIVFNEVFMGGCFAPFTPINTLTLREILELYGFKYYTSTVGDPRPSPVKVENGGVFIASKWPIVEEKQHVFKDARSFIVR</sequence>